<evidence type="ECO:0000313" key="2">
    <source>
        <dbReference type="EMBL" id="KAK7687766.1"/>
    </source>
</evidence>
<name>A0AAW0GDR4_9APHY</name>
<comment type="caution">
    <text evidence="2">The sequence shown here is derived from an EMBL/GenBank/DDBJ whole genome shotgun (WGS) entry which is preliminary data.</text>
</comment>
<protein>
    <submittedName>
        <fullName evidence="2">Uncharacterized protein</fullName>
    </submittedName>
</protein>
<feature type="region of interest" description="Disordered" evidence="1">
    <location>
        <begin position="352"/>
        <end position="436"/>
    </location>
</feature>
<feature type="compositionally biased region" description="Polar residues" evidence="1">
    <location>
        <begin position="427"/>
        <end position="436"/>
    </location>
</feature>
<feature type="region of interest" description="Disordered" evidence="1">
    <location>
        <begin position="1"/>
        <end position="49"/>
    </location>
</feature>
<sequence>MYRASSESPIFDAPDIPTLRRVKPLPKRRRTSDSAPLEVDPDSGGGVLGGGGLGINALGLATAGLLASEDFNPKSLTAHLQSYFLPQDSPLFHHPDPSDGRASTPGGIDSIHSGYGFSDSRNGQDDDGGEGDYIDHLQQPGNTKKRKVPANMTGAPHGPESGSGSGGEDEITDRAIPTGRTDQEYDAMGLHNSLALSSSTSGGGSAQRRGRLSKATLAGLQHKELLKNRKRQLAVVLGALSHGDSLALDQALSTTYPFAYNRLTNDGSPPEVKVRPSKRKVVRMARAYKTFYASLRAQNPDAKPDFPESPFSFVCHSSTSDRLVETKGEVATLHARFEAELARQTARAAEAAKQAAAAAMNNRQSKRADRSKQARSVSKKVDQKPADQTQTSAASRTGKKKKRSALANASNPHHLRNYVPSRLPHSGQLSAAQAQTNAQNLVSPLPLRFLSADVPPRRRSKSNVAPVTNLTSPLDEWICPFCEYDLFFGDDPSFQRAIRNRKKILKRRRRARERAAAAASGAKAATAKNPAPVPVDDDANPGFEAPHDDVVAANAKQARVKEGDRGPGIGQGVGHGGSGQVSLG</sequence>
<feature type="region of interest" description="Disordered" evidence="1">
    <location>
        <begin position="514"/>
        <end position="584"/>
    </location>
</feature>
<feature type="compositionally biased region" description="Basic residues" evidence="1">
    <location>
        <begin position="20"/>
        <end position="30"/>
    </location>
</feature>
<dbReference type="EMBL" id="JASBNA010000012">
    <property type="protein sequence ID" value="KAK7687766.1"/>
    <property type="molecule type" value="Genomic_DNA"/>
</dbReference>
<dbReference type="Proteomes" id="UP001385951">
    <property type="component" value="Unassembled WGS sequence"/>
</dbReference>
<proteinExistence type="predicted"/>
<evidence type="ECO:0000313" key="3">
    <source>
        <dbReference type="Proteomes" id="UP001385951"/>
    </source>
</evidence>
<feature type="compositionally biased region" description="Polar residues" evidence="1">
    <location>
        <begin position="386"/>
        <end position="395"/>
    </location>
</feature>
<reference evidence="2 3" key="1">
    <citation type="submission" date="2022-09" db="EMBL/GenBank/DDBJ databases">
        <authorList>
            <person name="Palmer J.M."/>
        </authorList>
    </citation>
    <scope>NUCLEOTIDE SEQUENCE [LARGE SCALE GENOMIC DNA]</scope>
    <source>
        <strain evidence="2 3">DSM 7382</strain>
    </source>
</reference>
<gene>
    <name evidence="2" type="ORF">QCA50_008985</name>
</gene>
<evidence type="ECO:0000256" key="1">
    <source>
        <dbReference type="SAM" id="MobiDB-lite"/>
    </source>
</evidence>
<feature type="region of interest" description="Disordered" evidence="1">
    <location>
        <begin position="89"/>
        <end position="174"/>
    </location>
</feature>
<feature type="compositionally biased region" description="Low complexity" evidence="1">
    <location>
        <begin position="516"/>
        <end position="530"/>
    </location>
</feature>
<accession>A0AAW0GDR4</accession>
<keyword evidence="3" id="KW-1185">Reference proteome</keyword>
<dbReference type="AlphaFoldDB" id="A0AAW0GDR4"/>
<organism evidence="2 3">
    <name type="scientific">Cerrena zonata</name>
    <dbReference type="NCBI Taxonomy" id="2478898"/>
    <lineage>
        <taxon>Eukaryota</taxon>
        <taxon>Fungi</taxon>
        <taxon>Dikarya</taxon>
        <taxon>Basidiomycota</taxon>
        <taxon>Agaricomycotina</taxon>
        <taxon>Agaricomycetes</taxon>
        <taxon>Polyporales</taxon>
        <taxon>Cerrenaceae</taxon>
        <taxon>Cerrena</taxon>
    </lineage>
</organism>
<feature type="compositionally biased region" description="Gly residues" evidence="1">
    <location>
        <begin position="566"/>
        <end position="584"/>
    </location>
</feature>